<evidence type="ECO:0000313" key="5">
    <source>
        <dbReference type="Proteomes" id="UP000233551"/>
    </source>
</evidence>
<dbReference type="Pfam" id="PF02893">
    <property type="entry name" value="GRAM"/>
    <property type="match status" value="1"/>
</dbReference>
<keyword evidence="2" id="KW-0812">Transmembrane</keyword>
<keyword evidence="2" id="KW-1133">Transmembrane helix</keyword>
<dbReference type="PANTHER" id="PTHR31969">
    <property type="entry name" value="GEM-LIKE PROTEIN 2"/>
    <property type="match status" value="1"/>
</dbReference>
<dbReference type="InterPro" id="IPR011993">
    <property type="entry name" value="PH-like_dom_sf"/>
</dbReference>
<evidence type="ECO:0000259" key="3">
    <source>
        <dbReference type="SMART" id="SM00568"/>
    </source>
</evidence>
<sequence>MNKLGKKADVFASGIREHGRLRRKISETVKGKLSLGTIIFKMGGMEKAFKTLFNVSKKERLLKASQCYLLTLAGPVAGLLFISTQNIAFCSERSLKISSPNGECLRLHYKIVTVDNFEFWFMGFLNYQKTNIFSRPSLKQI</sequence>
<dbReference type="EMBL" id="PGOL01000491">
    <property type="protein sequence ID" value="PKI69583.1"/>
    <property type="molecule type" value="Genomic_DNA"/>
</dbReference>
<evidence type="ECO:0000256" key="1">
    <source>
        <dbReference type="ARBA" id="ARBA00009414"/>
    </source>
</evidence>
<dbReference type="Proteomes" id="UP000233551">
    <property type="component" value="Unassembled WGS sequence"/>
</dbReference>
<organism evidence="4 5">
    <name type="scientific">Punica granatum</name>
    <name type="common">Pomegranate</name>
    <dbReference type="NCBI Taxonomy" id="22663"/>
    <lineage>
        <taxon>Eukaryota</taxon>
        <taxon>Viridiplantae</taxon>
        <taxon>Streptophyta</taxon>
        <taxon>Embryophyta</taxon>
        <taxon>Tracheophyta</taxon>
        <taxon>Spermatophyta</taxon>
        <taxon>Magnoliopsida</taxon>
        <taxon>eudicotyledons</taxon>
        <taxon>Gunneridae</taxon>
        <taxon>Pentapetalae</taxon>
        <taxon>rosids</taxon>
        <taxon>malvids</taxon>
        <taxon>Myrtales</taxon>
        <taxon>Lythraceae</taxon>
        <taxon>Punica</taxon>
    </lineage>
</organism>
<feature type="transmembrane region" description="Helical" evidence="2">
    <location>
        <begin position="67"/>
        <end position="89"/>
    </location>
</feature>
<protein>
    <recommendedName>
        <fullName evidence="3">GRAM domain-containing protein</fullName>
    </recommendedName>
</protein>
<name>A0A2I0KMR9_PUNGR</name>
<dbReference type="Gene3D" id="2.30.29.30">
    <property type="entry name" value="Pleckstrin-homology domain (PH domain)/Phosphotyrosine-binding domain (PTB)"/>
    <property type="match status" value="1"/>
</dbReference>
<evidence type="ECO:0000256" key="2">
    <source>
        <dbReference type="SAM" id="Phobius"/>
    </source>
</evidence>
<dbReference type="InterPro" id="IPR004182">
    <property type="entry name" value="GRAM"/>
</dbReference>
<accession>A0A2I0KMR9</accession>
<keyword evidence="5" id="KW-1185">Reference proteome</keyword>
<comment type="similarity">
    <text evidence="1">Belongs to the GEM family.</text>
</comment>
<feature type="domain" description="GRAM" evidence="3">
    <location>
        <begin position="47"/>
        <end position="121"/>
    </location>
</feature>
<gene>
    <name evidence="4" type="ORF">CRG98_010031</name>
</gene>
<keyword evidence="2" id="KW-0472">Membrane</keyword>
<dbReference type="InterPro" id="IPR037848">
    <property type="entry name" value="GEM-like"/>
</dbReference>
<dbReference type="STRING" id="22663.A0A2I0KMR9"/>
<dbReference type="AlphaFoldDB" id="A0A2I0KMR9"/>
<proteinExistence type="inferred from homology"/>
<reference evidence="4 5" key="1">
    <citation type="submission" date="2017-11" db="EMBL/GenBank/DDBJ databases">
        <title>De-novo sequencing of pomegranate (Punica granatum L.) genome.</title>
        <authorList>
            <person name="Akparov Z."/>
            <person name="Amiraslanov A."/>
            <person name="Hajiyeva S."/>
            <person name="Abbasov M."/>
            <person name="Kaur K."/>
            <person name="Hamwieh A."/>
            <person name="Solovyev V."/>
            <person name="Salamov A."/>
            <person name="Braich B."/>
            <person name="Kosarev P."/>
            <person name="Mahmoud A."/>
            <person name="Hajiyev E."/>
            <person name="Babayeva S."/>
            <person name="Izzatullayeva V."/>
            <person name="Mammadov A."/>
            <person name="Mammadov A."/>
            <person name="Sharifova S."/>
            <person name="Ojaghi J."/>
            <person name="Eynullazada K."/>
            <person name="Bayramov B."/>
            <person name="Abdulazimova A."/>
            <person name="Shahmuradov I."/>
        </authorList>
    </citation>
    <scope>NUCLEOTIDE SEQUENCE [LARGE SCALE GENOMIC DNA]</scope>
    <source>
        <strain evidence="5">cv. AG2017</strain>
        <tissue evidence="4">Leaf</tissue>
    </source>
</reference>
<dbReference type="SMART" id="SM00568">
    <property type="entry name" value="GRAM"/>
    <property type="match status" value="1"/>
</dbReference>
<evidence type="ECO:0000313" key="4">
    <source>
        <dbReference type="EMBL" id="PKI69583.1"/>
    </source>
</evidence>
<comment type="caution">
    <text evidence="4">The sequence shown here is derived from an EMBL/GenBank/DDBJ whole genome shotgun (WGS) entry which is preliminary data.</text>
</comment>